<reference evidence="1" key="1">
    <citation type="submission" date="2021-02" db="EMBL/GenBank/DDBJ databases">
        <authorList>
            <person name="Palmer J.M."/>
        </authorList>
    </citation>
    <scope>NUCLEOTIDE SEQUENCE</scope>
    <source>
        <strain evidence="1">SCRP734</strain>
    </source>
</reference>
<keyword evidence="2" id="KW-1185">Reference proteome</keyword>
<name>A0A8T1W361_9STRA</name>
<dbReference type="OrthoDB" id="94100at2759"/>
<dbReference type="AlphaFoldDB" id="A0A8T1W361"/>
<organism evidence="1 2">
    <name type="scientific">Phytophthora pseudosyringae</name>
    <dbReference type="NCBI Taxonomy" id="221518"/>
    <lineage>
        <taxon>Eukaryota</taxon>
        <taxon>Sar</taxon>
        <taxon>Stramenopiles</taxon>
        <taxon>Oomycota</taxon>
        <taxon>Peronosporomycetes</taxon>
        <taxon>Peronosporales</taxon>
        <taxon>Peronosporaceae</taxon>
        <taxon>Phytophthora</taxon>
    </lineage>
</organism>
<sequence length="104" mass="11790">MPGELSRVLSASFRRHYLTPPPPDFNRMECREVQCWSVKPAPTNDDTVIHGFGWNRLVALRSNSDDIRLNKGDAITFRGDFVHAPVGYDINNISAHCYPDTPFT</sequence>
<gene>
    <name evidence="1" type="ORF">PHYPSEUDO_013186</name>
</gene>
<proteinExistence type="predicted"/>
<accession>A0A8T1W361</accession>
<protein>
    <submittedName>
        <fullName evidence="1">Uncharacterized protein</fullName>
    </submittedName>
</protein>
<evidence type="ECO:0000313" key="1">
    <source>
        <dbReference type="EMBL" id="KAG7388067.1"/>
    </source>
</evidence>
<dbReference type="Proteomes" id="UP000694044">
    <property type="component" value="Unassembled WGS sequence"/>
</dbReference>
<comment type="caution">
    <text evidence="1">The sequence shown here is derived from an EMBL/GenBank/DDBJ whole genome shotgun (WGS) entry which is preliminary data.</text>
</comment>
<evidence type="ECO:0000313" key="2">
    <source>
        <dbReference type="Proteomes" id="UP000694044"/>
    </source>
</evidence>
<dbReference type="EMBL" id="JAGDFM010000067">
    <property type="protein sequence ID" value="KAG7388067.1"/>
    <property type="molecule type" value="Genomic_DNA"/>
</dbReference>